<dbReference type="STRING" id="266749.SAMN05421876_102368"/>
<protein>
    <submittedName>
        <fullName evidence="1">Uncharacterized protein</fullName>
    </submittedName>
</protein>
<dbReference type="RefSeq" id="WP_039349544.1">
    <property type="nucleotide sequence ID" value="NZ_FOLA01000002.1"/>
</dbReference>
<proteinExistence type="predicted"/>
<dbReference type="OrthoDB" id="9956700at2"/>
<name>A0A0C1D7N5_9FLAO</name>
<dbReference type="Proteomes" id="UP000031473">
    <property type="component" value="Unassembled WGS sequence"/>
</dbReference>
<dbReference type="EMBL" id="JSYL01000002">
    <property type="protein sequence ID" value="KIA89905.1"/>
    <property type="molecule type" value="Genomic_DNA"/>
</dbReference>
<keyword evidence="2" id="KW-1185">Reference proteome</keyword>
<accession>A0A0C1D7N5</accession>
<gene>
    <name evidence="1" type="ORF">OA86_04640</name>
</gene>
<organism evidence="1 2">
    <name type="scientific">Kaistella jeonii</name>
    <dbReference type="NCBI Taxonomy" id="266749"/>
    <lineage>
        <taxon>Bacteria</taxon>
        <taxon>Pseudomonadati</taxon>
        <taxon>Bacteroidota</taxon>
        <taxon>Flavobacteriia</taxon>
        <taxon>Flavobacteriales</taxon>
        <taxon>Weeksellaceae</taxon>
        <taxon>Chryseobacterium group</taxon>
        <taxon>Kaistella</taxon>
    </lineage>
</organism>
<dbReference type="AlphaFoldDB" id="A0A0C1D7N5"/>
<comment type="caution">
    <text evidence="1">The sequence shown here is derived from an EMBL/GenBank/DDBJ whole genome shotgun (WGS) entry which is preliminary data.</text>
</comment>
<reference evidence="1 2" key="1">
    <citation type="submission" date="2014-10" db="EMBL/GenBank/DDBJ databases">
        <title>Kaistella jeonii genome.</title>
        <authorList>
            <person name="Clayton J.T."/>
            <person name="Newman J.D."/>
        </authorList>
    </citation>
    <scope>NUCLEOTIDE SEQUENCE [LARGE SCALE GENOMIC DNA]</scope>
    <source>
        <strain evidence="1 2">DSM 17048</strain>
    </source>
</reference>
<sequence>MQAYIIIILQETFSKYYGLQEALQSEDKLVADEALTMLSKFTGFRKSYILENLDKILEIKAEKYNVNAG</sequence>
<evidence type="ECO:0000313" key="2">
    <source>
        <dbReference type="Proteomes" id="UP000031473"/>
    </source>
</evidence>
<evidence type="ECO:0000313" key="1">
    <source>
        <dbReference type="EMBL" id="KIA89905.1"/>
    </source>
</evidence>